<dbReference type="eggNOG" id="COG2226">
    <property type="taxonomic scope" value="Bacteria"/>
</dbReference>
<dbReference type="Pfam" id="PF13489">
    <property type="entry name" value="Methyltransf_23"/>
    <property type="match status" value="1"/>
</dbReference>
<reference evidence="1 2" key="1">
    <citation type="submission" date="2014-10" db="EMBL/GenBank/DDBJ databases">
        <title>Whole genome sequence of Francisella endociliophora strain FSC1006, isolated from a laboratory culture of the marine ciliate Euplotes raikovi.</title>
        <authorList>
            <person name="Granberg M."/>
            <person name="Backman S."/>
            <person name="Lundmark E."/>
            <person name="Nilsson E."/>
            <person name="Karlsson E."/>
            <person name="Thelaus J."/>
            <person name="Ohrman C."/>
            <person name="Larkeryd A."/>
            <person name="Stenberg P."/>
        </authorList>
    </citation>
    <scope>NUCLEOTIDE SEQUENCE [LARGE SCALE GENOMIC DNA]</scope>
    <source>
        <strain evidence="1 2">FSC1006</strain>
    </source>
</reference>
<dbReference type="AlphaFoldDB" id="A0A097EMW7"/>
<protein>
    <recommendedName>
        <fullName evidence="3">Methyltransferase domain-containing protein</fullName>
    </recommendedName>
</protein>
<gene>
    <name evidence="1" type="ORF">LO80_02235</name>
</gene>
<name>A0A097EMW7_9GAMM</name>
<dbReference type="CDD" id="cd02440">
    <property type="entry name" value="AdoMet_MTases"/>
    <property type="match status" value="1"/>
</dbReference>
<keyword evidence="2" id="KW-1185">Reference proteome</keyword>
<sequence>MSENIKSSLKNIFDTWAESGRYQQTIDGHLTTVNHMVNYIDLPEKSFDFLDIGCGNGWVCERVSQFDNCNSCTGIDISSGMIAKANRENKNAKTNFYNSDILEWQTDKKFDLVFIVEAAYYFPDLKEYLAKIKSLIKEDGQIVLAIHYFKENIESHDWPEKHLNNTQINLLSSTEWQKTLKEVGFKSVQAKLFKDLFSQEKWERELGGLVIKATA</sequence>
<dbReference type="HOGENOM" id="CLU_085884_0_0_6"/>
<organism evidence="1 2">
    <name type="scientific">Candidatus Francisella endociliophora</name>
    <dbReference type="NCBI Taxonomy" id="653937"/>
    <lineage>
        <taxon>Bacteria</taxon>
        <taxon>Pseudomonadati</taxon>
        <taxon>Pseudomonadota</taxon>
        <taxon>Gammaproteobacteria</taxon>
        <taxon>Thiotrichales</taxon>
        <taxon>Francisellaceae</taxon>
        <taxon>Francisella</taxon>
    </lineage>
</organism>
<dbReference type="Proteomes" id="UP000029672">
    <property type="component" value="Chromosome"/>
</dbReference>
<dbReference type="EMBL" id="CP009574">
    <property type="protein sequence ID" value="AIT08911.1"/>
    <property type="molecule type" value="Genomic_DNA"/>
</dbReference>
<dbReference type="PANTHER" id="PTHR43861">
    <property type="entry name" value="TRANS-ACONITATE 2-METHYLTRANSFERASE-RELATED"/>
    <property type="match status" value="1"/>
</dbReference>
<dbReference type="SUPFAM" id="SSF53335">
    <property type="entry name" value="S-adenosyl-L-methionine-dependent methyltransferases"/>
    <property type="match status" value="1"/>
</dbReference>
<proteinExistence type="predicted"/>
<dbReference type="OrthoDB" id="9782855at2"/>
<evidence type="ECO:0000313" key="1">
    <source>
        <dbReference type="EMBL" id="AIT08911.1"/>
    </source>
</evidence>
<dbReference type="STRING" id="1547445.LO80_02235"/>
<evidence type="ECO:0008006" key="3">
    <source>
        <dbReference type="Google" id="ProtNLM"/>
    </source>
</evidence>
<accession>A0A097EMW7</accession>
<dbReference type="InterPro" id="IPR029063">
    <property type="entry name" value="SAM-dependent_MTases_sf"/>
</dbReference>
<evidence type="ECO:0000313" key="2">
    <source>
        <dbReference type="Proteomes" id="UP000029672"/>
    </source>
</evidence>
<dbReference type="KEGG" id="frf:LO80_02235"/>
<dbReference type="Gene3D" id="3.40.50.150">
    <property type="entry name" value="Vaccinia Virus protein VP39"/>
    <property type="match status" value="1"/>
</dbReference>
<dbReference type="RefSeq" id="WP_040008156.1">
    <property type="nucleotide sequence ID" value="NZ_CP009574.1"/>
</dbReference>